<accession>A0A1E5GN15</accession>
<evidence type="ECO:0000256" key="5">
    <source>
        <dbReference type="ARBA" id="ARBA00022989"/>
    </source>
</evidence>
<dbReference type="STRING" id="903984.BCR21_03635"/>
<feature type="transmembrane region" description="Helical" evidence="8">
    <location>
        <begin position="60"/>
        <end position="82"/>
    </location>
</feature>
<keyword evidence="5 8" id="KW-1133">Transmembrane helix</keyword>
<dbReference type="Proteomes" id="UP000094068">
    <property type="component" value="Unassembled WGS sequence"/>
</dbReference>
<evidence type="ECO:0000256" key="2">
    <source>
        <dbReference type="ARBA" id="ARBA00022448"/>
    </source>
</evidence>
<sequence length="466" mass="52874">MNRFRLLWLAQRKGRRFISNHFSSIQIIVSYYIIMTVVSYLLFCLPFFREAGTHVSFIDMLFMAISTVSVTGLSTFDINSVFNDRGVILLEVLFQVGGLGIMMISTAFIILSKRRISLKQRQLIMTDMNQPKLSGIVRLIRITFTIILWFQVIFGTFFSIYFYFSGYYKTWPKAIFFGFYQSISAVTNSGFDVTGDSIMPFANDYIFLIAIMFLIFVGGIGFPVLMEVREWLFFKKKKRGLPFRFSLFSKIAVLAFVILFVGGTILIYLLEKDHLFVGMGEIQRWITSMFYSMTTRNAGLQINDLGDFQVTTLIVFSLLMFIGCSPSSVGGGIRTTTVAIIGLYLYAFLKSEDKINVFGRRIDDDDVKKSIVVFMLSLIMCFFAVLFLTATEEHPLIAIIVEVASAFGTTGLSLGITSDLTTVGKLMIALLMFIGRIGMLYTLMLFVPKETRDIGYEYPSEKIIIG</sequence>
<keyword evidence="4 8" id="KW-0812">Transmembrane</keyword>
<feature type="transmembrane region" description="Helical" evidence="8">
    <location>
        <begin position="396"/>
        <end position="416"/>
    </location>
</feature>
<comment type="subcellular location">
    <subcellularLocation>
        <location evidence="1">Cell membrane</location>
        <topology evidence="1">Multi-pass membrane protein</topology>
    </subcellularLocation>
</comment>
<organism evidence="9 10">
    <name type="scientific">Enterococcus ureasiticus</name>
    <dbReference type="NCBI Taxonomy" id="903984"/>
    <lineage>
        <taxon>Bacteria</taxon>
        <taxon>Bacillati</taxon>
        <taxon>Bacillota</taxon>
        <taxon>Bacilli</taxon>
        <taxon>Lactobacillales</taxon>
        <taxon>Enterococcaceae</taxon>
        <taxon>Enterococcus</taxon>
    </lineage>
</organism>
<feature type="transmembrane region" description="Helical" evidence="8">
    <location>
        <begin position="88"/>
        <end position="111"/>
    </location>
</feature>
<feature type="transmembrane region" description="Helical" evidence="8">
    <location>
        <begin position="428"/>
        <end position="447"/>
    </location>
</feature>
<dbReference type="GO" id="GO:0008324">
    <property type="term" value="F:monoatomic cation transmembrane transporter activity"/>
    <property type="evidence" value="ECO:0007669"/>
    <property type="project" value="InterPro"/>
</dbReference>
<keyword evidence="7 8" id="KW-0472">Membrane</keyword>
<reference evidence="10" key="1">
    <citation type="submission" date="2016-09" db="EMBL/GenBank/DDBJ databases">
        <authorList>
            <person name="Gulvik C.A."/>
        </authorList>
    </citation>
    <scope>NUCLEOTIDE SEQUENCE [LARGE SCALE GENOMIC DNA]</scope>
    <source>
        <strain evidence="10">DSM 23328</strain>
    </source>
</reference>
<keyword evidence="2" id="KW-0813">Transport</keyword>
<evidence type="ECO:0000313" key="9">
    <source>
        <dbReference type="EMBL" id="OEG14094.1"/>
    </source>
</evidence>
<dbReference type="AlphaFoldDB" id="A0A1E5GN15"/>
<feature type="transmembrane region" description="Helical" evidence="8">
    <location>
        <begin position="142"/>
        <end position="164"/>
    </location>
</feature>
<feature type="transmembrane region" description="Helical" evidence="8">
    <location>
        <begin position="329"/>
        <end position="349"/>
    </location>
</feature>
<comment type="caution">
    <text evidence="9">The sequence shown here is derived from an EMBL/GenBank/DDBJ whole genome shotgun (WGS) entry which is preliminary data.</text>
</comment>
<protein>
    <submittedName>
        <fullName evidence="9">Ktr system potassium uptake protein D</fullName>
    </submittedName>
</protein>
<feature type="transmembrane region" description="Helical" evidence="8">
    <location>
        <begin position="25"/>
        <end position="48"/>
    </location>
</feature>
<evidence type="ECO:0000256" key="3">
    <source>
        <dbReference type="ARBA" id="ARBA00022475"/>
    </source>
</evidence>
<evidence type="ECO:0000256" key="7">
    <source>
        <dbReference type="ARBA" id="ARBA00023136"/>
    </source>
</evidence>
<feature type="transmembrane region" description="Helical" evidence="8">
    <location>
        <begin position="247"/>
        <end position="269"/>
    </location>
</feature>
<proteinExistence type="predicted"/>
<evidence type="ECO:0000256" key="4">
    <source>
        <dbReference type="ARBA" id="ARBA00022692"/>
    </source>
</evidence>
<dbReference type="PANTHER" id="PTHR32024:SF4">
    <property type="entry name" value="KTR SYSTEM POTASSIUM UPTAKE PROTEIN D"/>
    <property type="match status" value="1"/>
</dbReference>
<dbReference type="RefSeq" id="WP_069645141.1">
    <property type="nucleotide sequence ID" value="NZ_MIJZ01000001.1"/>
</dbReference>
<dbReference type="EMBL" id="MIJZ01000001">
    <property type="protein sequence ID" value="OEG14094.1"/>
    <property type="molecule type" value="Genomic_DNA"/>
</dbReference>
<evidence type="ECO:0000256" key="8">
    <source>
        <dbReference type="SAM" id="Phobius"/>
    </source>
</evidence>
<dbReference type="OrthoDB" id="9810952at2"/>
<dbReference type="GO" id="GO:0005886">
    <property type="term" value="C:plasma membrane"/>
    <property type="evidence" value="ECO:0007669"/>
    <property type="project" value="UniProtKB-SubCell"/>
</dbReference>
<evidence type="ECO:0000256" key="1">
    <source>
        <dbReference type="ARBA" id="ARBA00004651"/>
    </source>
</evidence>
<keyword evidence="3" id="KW-1003">Cell membrane</keyword>
<gene>
    <name evidence="9" type="ORF">BCR21_03635</name>
</gene>
<evidence type="ECO:0000313" key="10">
    <source>
        <dbReference type="Proteomes" id="UP000094068"/>
    </source>
</evidence>
<evidence type="ECO:0000256" key="6">
    <source>
        <dbReference type="ARBA" id="ARBA00023065"/>
    </source>
</evidence>
<dbReference type="InterPro" id="IPR003445">
    <property type="entry name" value="Cat_transpt"/>
</dbReference>
<keyword evidence="10" id="KW-1185">Reference proteome</keyword>
<feature type="transmembrane region" description="Helical" evidence="8">
    <location>
        <begin position="370"/>
        <end position="390"/>
    </location>
</feature>
<dbReference type="Pfam" id="PF02386">
    <property type="entry name" value="TrkH"/>
    <property type="match status" value="1"/>
</dbReference>
<feature type="transmembrane region" description="Helical" evidence="8">
    <location>
        <begin position="205"/>
        <end position="226"/>
    </location>
</feature>
<dbReference type="PANTHER" id="PTHR32024">
    <property type="entry name" value="TRK SYSTEM POTASSIUM UPTAKE PROTEIN TRKG-RELATED"/>
    <property type="match status" value="1"/>
</dbReference>
<keyword evidence="6" id="KW-0406">Ion transport</keyword>
<name>A0A1E5GN15_9ENTE</name>
<dbReference type="GO" id="GO:0030001">
    <property type="term" value="P:metal ion transport"/>
    <property type="evidence" value="ECO:0007669"/>
    <property type="project" value="UniProtKB-ARBA"/>
</dbReference>